<keyword evidence="6 15" id="KW-0833">Ubl conjugation pathway</keyword>
<name>A0A7S3K6I3_9STRA</name>
<feature type="region of interest" description="Disordered" evidence="16">
    <location>
        <begin position="623"/>
        <end position="660"/>
    </location>
</feature>
<dbReference type="GO" id="GO:0005634">
    <property type="term" value="C:nucleus"/>
    <property type="evidence" value="ECO:0007669"/>
    <property type="project" value="UniProtKB-SubCell"/>
</dbReference>
<dbReference type="EC" id="3.4.19.12" evidence="15"/>
<evidence type="ECO:0000256" key="6">
    <source>
        <dbReference type="ARBA" id="ARBA00022786"/>
    </source>
</evidence>
<dbReference type="Gene3D" id="3.30.40.10">
    <property type="entry name" value="Zinc/RING finger domain, C3HC4 (zinc finger)"/>
    <property type="match status" value="1"/>
</dbReference>
<evidence type="ECO:0000313" key="19">
    <source>
        <dbReference type="EMBL" id="CAE0374289.1"/>
    </source>
</evidence>
<dbReference type="InterPro" id="IPR038765">
    <property type="entry name" value="Papain-like_cys_pep_sf"/>
</dbReference>
<evidence type="ECO:0000256" key="16">
    <source>
        <dbReference type="SAM" id="MobiDB-lite"/>
    </source>
</evidence>
<dbReference type="GO" id="GO:0006508">
    <property type="term" value="P:proteolysis"/>
    <property type="evidence" value="ECO:0007669"/>
    <property type="project" value="UniProtKB-KW"/>
</dbReference>
<sequence length="660" mass="73127">MSKQSRGCEHIANLDFYESLLLESRFRVLKRQATQSGFIHGGNLHITGACGTCGTNRLSKGHELMACLHCNFVGCWKPGRKSGVDGRHIQMHLVRNGTHWLAVHVETLNVYCSRCGDFVYDQIMTPLSSQAIELSHIIPSNYNATAADNTISHQNKEKETLSIGCGGWLTTCLERRGIPTLTPVASGEVRHTIRAKHGLRGVINMGNTCFLSCVIQVLAHLAPVQAYFLYGYAKQTAEQKHNTEAHLQLSMSDQDMFCLACEMANIFAAMFADDSCEALVPHRLLYATWRYADSFAGYEQQDAHEFLMVLLDALAKHTAIGNTNVINEIFRGELGSHLECHNCAHKKQSVEPFHDLSLALRGITILPHYNNTAPNMSELTTTPLSASSSQNMHTLSEISGKKLRVSPDNNQVELLLERGTSINDEPALKKQKSEPHLLRSASHKNLKLDDLLGGFTCPEVLSDGHICENCGVSANRKKRLSIAKLPNVLVIHLKRFDALRSTKITDGVDFPTELDLTSRLLDHHSTIDQKYIYHLAGVVNHVGDLNRGHYTCFFKEGGRWFSNDDTLIEEVDVDTVKKSEGYILFYVRTEFATLLDDDQDAQVQANGQNKTVIFHPSAARAASPALSSTSNNSSHPSRLAPNNSDDAIFARGQTHNATSK</sequence>
<comment type="similarity">
    <text evidence="13">Belongs to the peptidase C19 family. UBP8 subfamily.</text>
</comment>
<keyword evidence="8 15" id="KW-0788">Thiol protease</keyword>
<dbReference type="InterPro" id="IPR018200">
    <property type="entry name" value="USP_CS"/>
</dbReference>
<keyword evidence="5 14" id="KW-0863">Zinc-finger</keyword>
<keyword evidence="11" id="KW-0804">Transcription</keyword>
<reference evidence="19" key="1">
    <citation type="submission" date="2021-01" db="EMBL/GenBank/DDBJ databases">
        <authorList>
            <person name="Corre E."/>
            <person name="Pelletier E."/>
            <person name="Niang G."/>
            <person name="Scheremetjew M."/>
            <person name="Finn R."/>
            <person name="Kale V."/>
            <person name="Holt S."/>
            <person name="Cochrane G."/>
            <person name="Meng A."/>
            <person name="Brown T."/>
            <person name="Cohen L."/>
        </authorList>
    </citation>
    <scope>NUCLEOTIDE SEQUENCE</scope>
    <source>
        <strain evidence="19">CCMP1510</strain>
    </source>
</reference>
<dbReference type="InterPro" id="IPR001607">
    <property type="entry name" value="Znf_UBP"/>
</dbReference>
<dbReference type="EMBL" id="HBIJ01022997">
    <property type="protein sequence ID" value="CAE0374289.1"/>
    <property type="molecule type" value="Transcribed_RNA"/>
</dbReference>
<evidence type="ECO:0000256" key="3">
    <source>
        <dbReference type="ARBA" id="ARBA00022670"/>
    </source>
</evidence>
<evidence type="ECO:0000256" key="4">
    <source>
        <dbReference type="ARBA" id="ARBA00022723"/>
    </source>
</evidence>
<dbReference type="GO" id="GO:0016579">
    <property type="term" value="P:protein deubiquitination"/>
    <property type="evidence" value="ECO:0007669"/>
    <property type="project" value="InterPro"/>
</dbReference>
<evidence type="ECO:0000256" key="2">
    <source>
        <dbReference type="ARBA" id="ARBA00004123"/>
    </source>
</evidence>
<evidence type="ECO:0000256" key="9">
    <source>
        <dbReference type="ARBA" id="ARBA00022833"/>
    </source>
</evidence>
<dbReference type="PROSITE" id="PS50235">
    <property type="entry name" value="USP_3"/>
    <property type="match status" value="1"/>
</dbReference>
<feature type="compositionally biased region" description="Low complexity" evidence="16">
    <location>
        <begin position="623"/>
        <end position="637"/>
    </location>
</feature>
<evidence type="ECO:0000259" key="17">
    <source>
        <dbReference type="PROSITE" id="PS50235"/>
    </source>
</evidence>
<comment type="subcellular location">
    <subcellularLocation>
        <location evidence="2">Nucleus</location>
    </subcellularLocation>
</comment>
<evidence type="ECO:0000256" key="12">
    <source>
        <dbReference type="ARBA" id="ARBA00023242"/>
    </source>
</evidence>
<dbReference type="InterPro" id="IPR001394">
    <property type="entry name" value="Peptidase_C19_UCH"/>
</dbReference>
<keyword evidence="10" id="KW-0805">Transcription regulation</keyword>
<dbReference type="Gene3D" id="3.90.70.10">
    <property type="entry name" value="Cysteine proteinases"/>
    <property type="match status" value="1"/>
</dbReference>
<evidence type="ECO:0000256" key="8">
    <source>
        <dbReference type="ARBA" id="ARBA00022807"/>
    </source>
</evidence>
<keyword evidence="12" id="KW-0539">Nucleus</keyword>
<organism evidence="19">
    <name type="scientific">Aureoumbra lagunensis</name>
    <dbReference type="NCBI Taxonomy" id="44058"/>
    <lineage>
        <taxon>Eukaryota</taxon>
        <taxon>Sar</taxon>
        <taxon>Stramenopiles</taxon>
        <taxon>Ochrophyta</taxon>
        <taxon>Pelagophyceae</taxon>
        <taxon>Pelagomonadales</taxon>
        <taxon>Aureoumbra</taxon>
    </lineage>
</organism>
<evidence type="ECO:0000259" key="18">
    <source>
        <dbReference type="PROSITE" id="PS50271"/>
    </source>
</evidence>
<dbReference type="PROSITE" id="PS00972">
    <property type="entry name" value="USP_1"/>
    <property type="match status" value="1"/>
</dbReference>
<evidence type="ECO:0000256" key="14">
    <source>
        <dbReference type="PROSITE-ProRule" id="PRU00502"/>
    </source>
</evidence>
<feature type="domain" description="UBP-type" evidence="18">
    <location>
        <begin position="6"/>
        <end position="141"/>
    </location>
</feature>
<evidence type="ECO:0000256" key="11">
    <source>
        <dbReference type="ARBA" id="ARBA00023163"/>
    </source>
</evidence>
<dbReference type="Pfam" id="PF02148">
    <property type="entry name" value="zf-UBP"/>
    <property type="match status" value="1"/>
</dbReference>
<dbReference type="Pfam" id="PF00443">
    <property type="entry name" value="UCH"/>
    <property type="match status" value="1"/>
</dbReference>
<dbReference type="InterPro" id="IPR028889">
    <property type="entry name" value="USP"/>
</dbReference>
<keyword evidence="4" id="KW-0479">Metal-binding</keyword>
<dbReference type="PROSITE" id="PS50271">
    <property type="entry name" value="ZF_UBP"/>
    <property type="match status" value="1"/>
</dbReference>
<evidence type="ECO:0000256" key="10">
    <source>
        <dbReference type="ARBA" id="ARBA00023015"/>
    </source>
</evidence>
<dbReference type="AlphaFoldDB" id="A0A7S3K6I3"/>
<feature type="domain" description="USP" evidence="17">
    <location>
        <begin position="200"/>
        <end position="589"/>
    </location>
</feature>
<dbReference type="InterPro" id="IPR050185">
    <property type="entry name" value="Ub_carboxyl-term_hydrolase"/>
</dbReference>
<accession>A0A7S3K6I3</accession>
<dbReference type="PROSITE" id="PS00973">
    <property type="entry name" value="USP_2"/>
    <property type="match status" value="1"/>
</dbReference>
<evidence type="ECO:0000256" key="7">
    <source>
        <dbReference type="ARBA" id="ARBA00022801"/>
    </source>
</evidence>
<keyword evidence="9" id="KW-0862">Zinc</keyword>
<evidence type="ECO:0000256" key="5">
    <source>
        <dbReference type="ARBA" id="ARBA00022771"/>
    </source>
</evidence>
<evidence type="ECO:0000256" key="15">
    <source>
        <dbReference type="RuleBase" id="RU366025"/>
    </source>
</evidence>
<protein>
    <recommendedName>
        <fullName evidence="15">Ubiquitin carboxyl-terminal hydrolase</fullName>
        <ecNumber evidence="15">3.4.19.12</ecNumber>
    </recommendedName>
</protein>
<dbReference type="PANTHER" id="PTHR21646">
    <property type="entry name" value="UBIQUITIN CARBOXYL-TERMINAL HYDROLASE"/>
    <property type="match status" value="1"/>
</dbReference>
<dbReference type="PANTHER" id="PTHR21646:SF33">
    <property type="entry name" value="UBIQUITIN CARBOXYL-TERMINAL HYDROLASE 22"/>
    <property type="match status" value="1"/>
</dbReference>
<dbReference type="InterPro" id="IPR013083">
    <property type="entry name" value="Znf_RING/FYVE/PHD"/>
</dbReference>
<dbReference type="GO" id="GO:0008270">
    <property type="term" value="F:zinc ion binding"/>
    <property type="evidence" value="ECO:0007669"/>
    <property type="project" value="UniProtKB-KW"/>
</dbReference>
<evidence type="ECO:0000256" key="13">
    <source>
        <dbReference type="ARBA" id="ARBA00038490"/>
    </source>
</evidence>
<keyword evidence="3 15" id="KW-0645">Protease</keyword>
<comment type="catalytic activity">
    <reaction evidence="1 15">
        <text>Thiol-dependent hydrolysis of ester, thioester, amide, peptide and isopeptide bonds formed by the C-terminal Gly of ubiquitin (a 76-residue protein attached to proteins as an intracellular targeting signal).</text>
        <dbReference type="EC" id="3.4.19.12"/>
    </reaction>
</comment>
<keyword evidence="7 15" id="KW-0378">Hydrolase</keyword>
<proteinExistence type="inferred from homology"/>
<dbReference type="SUPFAM" id="SSF54001">
    <property type="entry name" value="Cysteine proteinases"/>
    <property type="match status" value="1"/>
</dbReference>
<gene>
    <name evidence="19" type="ORF">ALAG00032_LOCUS15092</name>
</gene>
<dbReference type="SUPFAM" id="SSF57850">
    <property type="entry name" value="RING/U-box"/>
    <property type="match status" value="1"/>
</dbReference>
<evidence type="ECO:0000256" key="1">
    <source>
        <dbReference type="ARBA" id="ARBA00000707"/>
    </source>
</evidence>
<dbReference type="GO" id="GO:0004843">
    <property type="term" value="F:cysteine-type deubiquitinase activity"/>
    <property type="evidence" value="ECO:0007669"/>
    <property type="project" value="UniProtKB-UniRule"/>
</dbReference>